<comment type="similarity">
    <text evidence="1">Belongs to the eIF-2B alpha/beta/delta subunits family. R15P isomerase subfamily.</text>
</comment>
<evidence type="ECO:0000256" key="3">
    <source>
        <dbReference type="ARBA" id="ARBA00023277"/>
    </source>
</evidence>
<dbReference type="GO" id="GO:0046523">
    <property type="term" value="F:S-methyl-5-thioribose-1-phosphate isomerase activity"/>
    <property type="evidence" value="ECO:0007669"/>
    <property type="project" value="TreeGrafter"/>
</dbReference>
<dbReference type="AlphaFoldDB" id="A0A3R7XU25"/>
<proteinExistence type="inferred from homology"/>
<dbReference type="NCBIfam" id="TIGR00511">
    <property type="entry name" value="ribulose_e2b2"/>
    <property type="match status" value="1"/>
</dbReference>
<dbReference type="GO" id="GO:0019509">
    <property type="term" value="P:L-methionine salvage from methylthioadenosine"/>
    <property type="evidence" value="ECO:0007669"/>
    <property type="project" value="TreeGrafter"/>
</dbReference>
<dbReference type="EMBL" id="QZAB01000363">
    <property type="protein sequence ID" value="RQD84311.1"/>
    <property type="molecule type" value="Genomic_DNA"/>
</dbReference>
<protein>
    <submittedName>
        <fullName evidence="4">Ribose 1,5-bisphosphate isomerase</fullName>
        <ecNumber evidence="4">5.3.1.29</ecNumber>
    </submittedName>
</protein>
<dbReference type="NCBIfam" id="TIGR00524">
    <property type="entry name" value="eIF-2B_rel"/>
    <property type="match status" value="1"/>
</dbReference>
<dbReference type="PANTHER" id="PTHR43475:SF2">
    <property type="entry name" value="RIBOSE 1,5-BISPHOSPHATE ISOMERASE"/>
    <property type="match status" value="1"/>
</dbReference>
<dbReference type="InterPro" id="IPR037171">
    <property type="entry name" value="NagB/RpiA_transferase-like"/>
</dbReference>
<keyword evidence="2 4" id="KW-0413">Isomerase</keyword>
<name>A0A3R7XU25_9EURY</name>
<dbReference type="SUPFAM" id="SSF100950">
    <property type="entry name" value="NagB/RpiA/CoA transferase-like"/>
    <property type="match status" value="1"/>
</dbReference>
<keyword evidence="3" id="KW-0119">Carbohydrate metabolism</keyword>
<dbReference type="InterPro" id="IPR011559">
    <property type="entry name" value="Initiation_fac_2B_a/b/d"/>
</dbReference>
<dbReference type="Gene3D" id="3.40.50.10470">
    <property type="entry name" value="Translation initiation factor eif-2b, domain 2"/>
    <property type="match status" value="1"/>
</dbReference>
<evidence type="ECO:0000256" key="2">
    <source>
        <dbReference type="ARBA" id="ARBA00023235"/>
    </source>
</evidence>
<sequence length="235" mass="25600">STFKSNTVDEAKKEIIENADNFIKSAQKAIDSIGEIGSRRISNGSVILTHCNSHAAIASIKKAFDQGKSISVVATESRPRKQGLITAKELNDYGIKTTLIVDSAVMSIMKKVDLVIVGADSIAVNGTLVNKIGTSQLALIANESRVNFIVAAETYKFSPNTILGQKIDIEERSPYEVVDAEYLSTLENVTIKNPAFDFTPAEYIDLIITEAGAIPPQMAYVIIRDYLGWTLEDLD</sequence>
<dbReference type="Pfam" id="PF01008">
    <property type="entry name" value="IF-2B"/>
    <property type="match status" value="1"/>
</dbReference>
<dbReference type="EC" id="5.3.1.29" evidence="4"/>
<dbReference type="InterPro" id="IPR042529">
    <property type="entry name" value="IF_2B-like_C"/>
</dbReference>
<reference evidence="4" key="1">
    <citation type="submission" date="2018-08" db="EMBL/GenBank/DDBJ databases">
        <title>The metabolism and importance of syntrophic acetate oxidation coupled to methane or sulfide production in haloalkaline environments.</title>
        <authorList>
            <person name="Timmers P.H.A."/>
            <person name="Vavourakis C.D."/>
            <person name="Sorokin D.Y."/>
            <person name="Sinninghe Damste J.S."/>
            <person name="Muyzer G."/>
            <person name="Stams A.J.M."/>
            <person name="Plugge C.M."/>
        </authorList>
    </citation>
    <scope>NUCLEOTIDE SEQUENCE [LARGE SCALE GENOMIC DNA]</scope>
    <source>
        <strain evidence="4">MSAO_Arc3</strain>
    </source>
</reference>
<accession>A0A3R7XU25</accession>
<dbReference type="GO" id="GO:0043917">
    <property type="term" value="F:ribose 1,5-bisphosphate isomerase activity"/>
    <property type="evidence" value="ECO:0007669"/>
    <property type="project" value="UniProtKB-EC"/>
</dbReference>
<evidence type="ECO:0000313" key="4">
    <source>
        <dbReference type="EMBL" id="RQD84311.1"/>
    </source>
</evidence>
<dbReference type="Proteomes" id="UP000284763">
    <property type="component" value="Unassembled WGS sequence"/>
</dbReference>
<dbReference type="PANTHER" id="PTHR43475">
    <property type="entry name" value="METHYLTHIORIBOSE-1-PHOSPHATE ISOMERASE"/>
    <property type="match status" value="1"/>
</dbReference>
<evidence type="ECO:0000256" key="1">
    <source>
        <dbReference type="ARBA" id="ARBA00009229"/>
    </source>
</evidence>
<dbReference type="InterPro" id="IPR005250">
    <property type="entry name" value="R15Pi"/>
</dbReference>
<organism evidence="4">
    <name type="scientific">Methanosalsum natronophilum</name>
    <dbReference type="NCBI Taxonomy" id="768733"/>
    <lineage>
        <taxon>Archaea</taxon>
        <taxon>Methanobacteriati</taxon>
        <taxon>Methanobacteriota</taxon>
        <taxon>Stenosarchaea group</taxon>
        <taxon>Methanomicrobia</taxon>
        <taxon>Methanosarcinales</taxon>
        <taxon>Methanosarcinaceae</taxon>
        <taxon>Methanosalsum</taxon>
    </lineage>
</organism>
<feature type="non-terminal residue" evidence="4">
    <location>
        <position position="1"/>
    </location>
</feature>
<gene>
    <name evidence="4" type="ORF">D5R95_05795</name>
</gene>
<dbReference type="InterPro" id="IPR000649">
    <property type="entry name" value="IF-2B-related"/>
</dbReference>
<dbReference type="FunFam" id="3.40.50.10470:FF:000019">
    <property type="entry name" value="Ribose 1,5-bisphosphate isomerase"/>
    <property type="match status" value="1"/>
</dbReference>
<comment type="caution">
    <text evidence="4">The sequence shown here is derived from an EMBL/GenBank/DDBJ whole genome shotgun (WGS) entry which is preliminary data.</text>
</comment>